<dbReference type="RefSeq" id="WP_013537127.1">
    <property type="nucleotide sequence ID" value="NC_014926.1"/>
</dbReference>
<dbReference type="AlphaFoldDB" id="E8T4S9"/>
<keyword evidence="2" id="KW-1185">Reference proteome</keyword>
<dbReference type="HOGENOM" id="CLU_2345720_0_0_0"/>
<dbReference type="Proteomes" id="UP000006362">
    <property type="component" value="Chromosome"/>
</dbReference>
<protein>
    <submittedName>
        <fullName evidence="1">Uncharacterized protein</fullName>
    </submittedName>
</protein>
<organism evidence="1 2">
    <name type="scientific">Thermovibrio ammonificans (strain DSM 15698 / JCM 12110 / HB-1)</name>
    <dbReference type="NCBI Taxonomy" id="648996"/>
    <lineage>
        <taxon>Bacteria</taxon>
        <taxon>Pseudomonadati</taxon>
        <taxon>Aquificota</taxon>
        <taxon>Aquificia</taxon>
        <taxon>Desulfurobacteriales</taxon>
        <taxon>Desulfurobacteriaceae</taxon>
        <taxon>Thermovibrio</taxon>
    </lineage>
</organism>
<dbReference type="KEGG" id="tam:Theam_0368"/>
<proteinExistence type="predicted"/>
<gene>
    <name evidence="1" type="ordered locus">Theam_0368</name>
</gene>
<evidence type="ECO:0000313" key="1">
    <source>
        <dbReference type="EMBL" id="ADU96341.1"/>
    </source>
</evidence>
<sequence>MFTEPTEFQPAVIPATYPKEKRPCFKERLKQFTDELKMLEAVCGVKKVTSPEGTALLLEVTEGLTENEKETLIEKAYSLLLTRYKDLAIEVGIELDE</sequence>
<dbReference type="STRING" id="648996.Theam_0368"/>
<dbReference type="EMBL" id="CP002444">
    <property type="protein sequence ID" value="ADU96341.1"/>
    <property type="molecule type" value="Genomic_DNA"/>
</dbReference>
<evidence type="ECO:0000313" key="2">
    <source>
        <dbReference type="Proteomes" id="UP000006362"/>
    </source>
</evidence>
<reference evidence="1" key="1">
    <citation type="submission" date="2011-01" db="EMBL/GenBank/DDBJ databases">
        <title>Complete sequence of chromosome of Thermovibrio ammonificans HB-1.</title>
        <authorList>
            <consortium name="US DOE Joint Genome Institute"/>
            <person name="Lucas S."/>
            <person name="Copeland A."/>
            <person name="Lapidus A."/>
            <person name="Cheng J.-F."/>
            <person name="Goodwin L."/>
            <person name="Pitluck S."/>
            <person name="Davenport K."/>
            <person name="Detter J.C."/>
            <person name="Han C."/>
            <person name="Tapia R."/>
            <person name="Land M."/>
            <person name="Hauser L."/>
            <person name="Kyrpides N."/>
            <person name="Ivanova N."/>
            <person name="Ovchinnikova G."/>
            <person name="Vetriani C."/>
            <person name="Woyke T."/>
        </authorList>
    </citation>
    <scope>NUCLEOTIDE SEQUENCE [LARGE SCALE GENOMIC DNA]</scope>
    <source>
        <strain evidence="1">HB-1</strain>
    </source>
</reference>
<accession>E8T4S9</accession>
<name>E8T4S9_THEA1</name>